<dbReference type="Pfam" id="PF07859">
    <property type="entry name" value="Abhydrolase_3"/>
    <property type="match status" value="1"/>
</dbReference>
<dbReference type="AlphaFoldDB" id="A0A2T0X6F6"/>
<dbReference type="PROSITE" id="PS01173">
    <property type="entry name" value="LIPASE_GDXG_HIS"/>
    <property type="match status" value="1"/>
</dbReference>
<dbReference type="OrthoDB" id="9806180at2"/>
<dbReference type="RefSeq" id="WP_106159021.1">
    <property type="nucleotide sequence ID" value="NZ_PVTT01000001.1"/>
</dbReference>
<dbReference type="SUPFAM" id="SSF53474">
    <property type="entry name" value="alpha/beta-Hydrolases"/>
    <property type="match status" value="1"/>
</dbReference>
<gene>
    <name evidence="4" type="ORF">BCF33_0119</name>
</gene>
<sequence length="282" mass="29587">MSRTPTSREDVLALIEAHPMGDTPRTMREAFPHRTGPQPKGEAHPFGLAFGSGPKVLFFHGGGYVFGSPESHGHAAARLAAAGLRVVLPRYPLAPERPWPAQLDAARAALDAVEGSVAVAGISAGGHLALNLALAARGRVAALALMSPNTDRTGLSRTREANANADAMNDDASDRALGEMALGGLRDDDPEKSPLLADLRVLPPTFLSVGLDEVLLDDTLLLSRRLGLAGVETRLETVPGAFHMAHLWPQALPPAGAALDRMGAWLRGMLAGRRPAGDVLLS</sequence>
<dbReference type="EMBL" id="PVTT01000001">
    <property type="protein sequence ID" value="PRY94528.1"/>
    <property type="molecule type" value="Genomic_DNA"/>
</dbReference>
<dbReference type="GO" id="GO:0004806">
    <property type="term" value="F:triacylglycerol lipase activity"/>
    <property type="evidence" value="ECO:0007669"/>
    <property type="project" value="TreeGrafter"/>
</dbReference>
<comment type="similarity">
    <text evidence="1">Belongs to the 'GDXG' lipolytic enzyme family.</text>
</comment>
<evidence type="ECO:0000313" key="5">
    <source>
        <dbReference type="Proteomes" id="UP000238801"/>
    </source>
</evidence>
<evidence type="ECO:0000256" key="1">
    <source>
        <dbReference type="ARBA" id="ARBA00010515"/>
    </source>
</evidence>
<dbReference type="InterPro" id="IPR002168">
    <property type="entry name" value="Lipase_GDXG_HIS_AS"/>
</dbReference>
<dbReference type="InterPro" id="IPR029058">
    <property type="entry name" value="AB_hydrolase_fold"/>
</dbReference>
<keyword evidence="5" id="KW-1185">Reference proteome</keyword>
<proteinExistence type="inferred from homology"/>
<evidence type="ECO:0000259" key="3">
    <source>
        <dbReference type="Pfam" id="PF07859"/>
    </source>
</evidence>
<dbReference type="InterPro" id="IPR050300">
    <property type="entry name" value="GDXG_lipolytic_enzyme"/>
</dbReference>
<name>A0A2T0X6F6_9RHOB</name>
<dbReference type="PANTHER" id="PTHR48081:SF30">
    <property type="entry name" value="ACETYL-HYDROLASE LIPR-RELATED"/>
    <property type="match status" value="1"/>
</dbReference>
<feature type="domain" description="Alpha/beta hydrolase fold-3" evidence="3">
    <location>
        <begin position="56"/>
        <end position="246"/>
    </location>
</feature>
<evidence type="ECO:0000313" key="4">
    <source>
        <dbReference type="EMBL" id="PRY94528.1"/>
    </source>
</evidence>
<keyword evidence="2" id="KW-0378">Hydrolase</keyword>
<protein>
    <submittedName>
        <fullName evidence="4">Acetyl esterase/lipase</fullName>
    </submittedName>
</protein>
<accession>A0A2T0X6F6</accession>
<reference evidence="4 5" key="1">
    <citation type="submission" date="2018-03" db="EMBL/GenBank/DDBJ databases">
        <title>Genomic Encyclopedia of Archaeal and Bacterial Type Strains, Phase II (KMG-II): from individual species to whole genera.</title>
        <authorList>
            <person name="Goeker M."/>
        </authorList>
    </citation>
    <scope>NUCLEOTIDE SEQUENCE [LARGE SCALE GENOMIC DNA]</scope>
    <source>
        <strain evidence="4 5">DSM 29318</strain>
    </source>
</reference>
<evidence type="ECO:0000256" key="2">
    <source>
        <dbReference type="ARBA" id="ARBA00022801"/>
    </source>
</evidence>
<dbReference type="Gene3D" id="3.40.50.1820">
    <property type="entry name" value="alpha/beta hydrolase"/>
    <property type="match status" value="1"/>
</dbReference>
<comment type="caution">
    <text evidence="4">The sequence shown here is derived from an EMBL/GenBank/DDBJ whole genome shotgun (WGS) entry which is preliminary data.</text>
</comment>
<organism evidence="4 5">
    <name type="scientific">Hasllibacter halocynthiae</name>
    <dbReference type="NCBI Taxonomy" id="595589"/>
    <lineage>
        <taxon>Bacteria</taxon>
        <taxon>Pseudomonadati</taxon>
        <taxon>Pseudomonadota</taxon>
        <taxon>Alphaproteobacteria</taxon>
        <taxon>Rhodobacterales</taxon>
        <taxon>Roseobacteraceae</taxon>
        <taxon>Hasllibacter</taxon>
    </lineage>
</organism>
<dbReference type="InterPro" id="IPR013094">
    <property type="entry name" value="AB_hydrolase_3"/>
</dbReference>
<dbReference type="Proteomes" id="UP000238801">
    <property type="component" value="Unassembled WGS sequence"/>
</dbReference>
<dbReference type="PANTHER" id="PTHR48081">
    <property type="entry name" value="AB HYDROLASE SUPERFAMILY PROTEIN C4A8.06C"/>
    <property type="match status" value="1"/>
</dbReference>